<evidence type="ECO:0008006" key="4">
    <source>
        <dbReference type="Google" id="ProtNLM"/>
    </source>
</evidence>
<sequence>MYFKLNVYFESLIEANVDMFIPHVGFLIFIIAFYKFSPLFNAISDTLNVKKQKLLVALLLLFIFELLVGIVNFVKLSHYENMIKRNELLFIEGCIENYQSTLGNSRGESFEIKGVRFNYNNFATAKHFFANRKYGDNFIKNNQCVNVYYISENSQNHIVKIESL</sequence>
<comment type="caution">
    <text evidence="2">The sequence shown here is derived from an EMBL/GenBank/DDBJ whole genome shotgun (WGS) entry which is preliminary data.</text>
</comment>
<gene>
    <name evidence="2" type="ORF">tloyanaT_15710</name>
</gene>
<feature type="transmembrane region" description="Helical" evidence="1">
    <location>
        <begin position="12"/>
        <end position="34"/>
    </location>
</feature>
<name>A0ABQ6HBF6_9GAMM</name>
<reference evidence="2 3" key="1">
    <citation type="submission" date="2023-03" db="EMBL/GenBank/DDBJ databases">
        <title>Thalassotalea loyana LMG 22536T draft genome sequence.</title>
        <authorList>
            <person name="Sawabe T."/>
        </authorList>
    </citation>
    <scope>NUCLEOTIDE SEQUENCE [LARGE SCALE GENOMIC DNA]</scope>
    <source>
        <strain evidence="2 3">LMG 22536</strain>
    </source>
</reference>
<protein>
    <recommendedName>
        <fullName evidence="4">DUF3592 domain-containing protein</fullName>
    </recommendedName>
</protein>
<keyword evidence="1" id="KW-1133">Transmembrane helix</keyword>
<evidence type="ECO:0000313" key="3">
    <source>
        <dbReference type="Proteomes" id="UP001157134"/>
    </source>
</evidence>
<keyword evidence="3" id="KW-1185">Reference proteome</keyword>
<proteinExistence type="predicted"/>
<organism evidence="2 3">
    <name type="scientific">Thalassotalea loyana</name>
    <dbReference type="NCBI Taxonomy" id="280483"/>
    <lineage>
        <taxon>Bacteria</taxon>
        <taxon>Pseudomonadati</taxon>
        <taxon>Pseudomonadota</taxon>
        <taxon>Gammaproteobacteria</taxon>
        <taxon>Alteromonadales</taxon>
        <taxon>Colwelliaceae</taxon>
        <taxon>Thalassotalea</taxon>
    </lineage>
</organism>
<keyword evidence="1" id="KW-0472">Membrane</keyword>
<evidence type="ECO:0000313" key="2">
    <source>
        <dbReference type="EMBL" id="GLX85319.1"/>
    </source>
</evidence>
<dbReference type="EMBL" id="BSSV01000003">
    <property type="protein sequence ID" value="GLX85319.1"/>
    <property type="molecule type" value="Genomic_DNA"/>
</dbReference>
<feature type="transmembrane region" description="Helical" evidence="1">
    <location>
        <begin position="54"/>
        <end position="74"/>
    </location>
</feature>
<evidence type="ECO:0000256" key="1">
    <source>
        <dbReference type="SAM" id="Phobius"/>
    </source>
</evidence>
<dbReference type="Proteomes" id="UP001157134">
    <property type="component" value="Unassembled WGS sequence"/>
</dbReference>
<keyword evidence="1" id="KW-0812">Transmembrane</keyword>
<accession>A0ABQ6HBF6</accession>